<evidence type="ECO:0000256" key="3">
    <source>
        <dbReference type="ARBA" id="ARBA00023163"/>
    </source>
</evidence>
<protein>
    <submittedName>
        <fullName evidence="5">AraC-like DNA-binding protein</fullName>
    </submittedName>
</protein>
<feature type="domain" description="HTH araC/xylS-type" evidence="4">
    <location>
        <begin position="23"/>
        <end position="121"/>
    </location>
</feature>
<dbReference type="GO" id="GO:0003700">
    <property type="term" value="F:DNA-binding transcription factor activity"/>
    <property type="evidence" value="ECO:0007669"/>
    <property type="project" value="InterPro"/>
</dbReference>
<keyword evidence="3" id="KW-0804">Transcription</keyword>
<keyword evidence="1" id="KW-0805">Transcription regulation</keyword>
<accession>A0A2V3PSA6</accession>
<reference evidence="5 6" key="1">
    <citation type="submission" date="2018-03" db="EMBL/GenBank/DDBJ databases">
        <title>Genomic Encyclopedia of Archaeal and Bacterial Type Strains, Phase II (KMG-II): from individual species to whole genera.</title>
        <authorList>
            <person name="Goeker M."/>
        </authorList>
    </citation>
    <scope>NUCLEOTIDE SEQUENCE [LARGE SCALE GENOMIC DNA]</scope>
    <source>
        <strain evidence="5 6">DSM 100214</strain>
    </source>
</reference>
<dbReference type="GO" id="GO:0043565">
    <property type="term" value="F:sequence-specific DNA binding"/>
    <property type="evidence" value="ECO:0007669"/>
    <property type="project" value="InterPro"/>
</dbReference>
<dbReference type="OrthoDB" id="1372329at2"/>
<evidence type="ECO:0000313" key="6">
    <source>
        <dbReference type="Proteomes" id="UP000247973"/>
    </source>
</evidence>
<evidence type="ECO:0000256" key="2">
    <source>
        <dbReference type="ARBA" id="ARBA00023125"/>
    </source>
</evidence>
<dbReference type="SUPFAM" id="SSF46689">
    <property type="entry name" value="Homeodomain-like"/>
    <property type="match status" value="1"/>
</dbReference>
<dbReference type="SMART" id="SM00342">
    <property type="entry name" value="HTH_ARAC"/>
    <property type="match status" value="1"/>
</dbReference>
<organism evidence="5 6">
    <name type="scientific">Dysgonomonas alginatilytica</name>
    <dbReference type="NCBI Taxonomy" id="1605892"/>
    <lineage>
        <taxon>Bacteria</taxon>
        <taxon>Pseudomonadati</taxon>
        <taxon>Bacteroidota</taxon>
        <taxon>Bacteroidia</taxon>
        <taxon>Bacteroidales</taxon>
        <taxon>Dysgonomonadaceae</taxon>
        <taxon>Dysgonomonas</taxon>
    </lineage>
</organism>
<gene>
    <name evidence="5" type="ORF">CLV62_10534</name>
</gene>
<dbReference type="Gene3D" id="1.10.10.60">
    <property type="entry name" value="Homeodomain-like"/>
    <property type="match status" value="1"/>
</dbReference>
<dbReference type="EMBL" id="QICL01000005">
    <property type="protein sequence ID" value="PXV66283.1"/>
    <property type="molecule type" value="Genomic_DNA"/>
</dbReference>
<keyword evidence="6" id="KW-1185">Reference proteome</keyword>
<name>A0A2V3PSA6_9BACT</name>
<evidence type="ECO:0000256" key="1">
    <source>
        <dbReference type="ARBA" id="ARBA00023015"/>
    </source>
</evidence>
<dbReference type="InterPro" id="IPR009057">
    <property type="entry name" value="Homeodomain-like_sf"/>
</dbReference>
<dbReference type="PROSITE" id="PS01124">
    <property type="entry name" value="HTH_ARAC_FAMILY_2"/>
    <property type="match status" value="1"/>
</dbReference>
<dbReference type="PRINTS" id="PR00032">
    <property type="entry name" value="HTHARAC"/>
</dbReference>
<dbReference type="InterPro" id="IPR020449">
    <property type="entry name" value="Tscrpt_reg_AraC-type_HTH"/>
</dbReference>
<dbReference type="AlphaFoldDB" id="A0A2V3PSA6"/>
<dbReference type="Proteomes" id="UP000247973">
    <property type="component" value="Unassembled WGS sequence"/>
</dbReference>
<dbReference type="Pfam" id="PF12833">
    <property type="entry name" value="HTH_18"/>
    <property type="match status" value="1"/>
</dbReference>
<evidence type="ECO:0000313" key="5">
    <source>
        <dbReference type="EMBL" id="PXV66283.1"/>
    </source>
</evidence>
<dbReference type="RefSeq" id="WP_110309944.1">
    <property type="nucleotide sequence ID" value="NZ_QICL01000005.1"/>
</dbReference>
<keyword evidence="2 5" id="KW-0238">DNA-binding</keyword>
<proteinExistence type="predicted"/>
<dbReference type="PANTHER" id="PTHR43280:SF32">
    <property type="entry name" value="TRANSCRIPTIONAL REGULATORY PROTEIN"/>
    <property type="match status" value="1"/>
</dbReference>
<comment type="caution">
    <text evidence="5">The sequence shown here is derived from an EMBL/GenBank/DDBJ whole genome shotgun (WGS) entry which is preliminary data.</text>
</comment>
<dbReference type="PANTHER" id="PTHR43280">
    <property type="entry name" value="ARAC-FAMILY TRANSCRIPTIONAL REGULATOR"/>
    <property type="match status" value="1"/>
</dbReference>
<dbReference type="InterPro" id="IPR018060">
    <property type="entry name" value="HTH_AraC"/>
</dbReference>
<evidence type="ECO:0000259" key="4">
    <source>
        <dbReference type="PROSITE" id="PS01124"/>
    </source>
</evidence>
<sequence length="122" mass="14379">MIFRIKESVREYVSFSHRADLLNQLLRLLLTHYREERSVAFYADKMCLTSKYLSKIIKEISGKSILEWISETVIMASKALLKSSEMTVLQISEELNFPNPSFFSRFFKKHTGMTPIEYRESE</sequence>